<reference evidence="1" key="1">
    <citation type="submission" date="2022-04" db="EMBL/GenBank/DDBJ databases">
        <title>Jade perch genome.</title>
        <authorList>
            <person name="Chao B."/>
        </authorList>
    </citation>
    <scope>NUCLEOTIDE SEQUENCE</scope>
    <source>
        <strain evidence="1">CB-2022</strain>
    </source>
</reference>
<sequence length="941" mass="105274">MHLDPKPDCCNERGSPNQHGFHLMQAMRFAVEEINNSTGPQSLLPGVKLGYQMYDICSEPASVLASVDLVLQHYQSPYTSGTEGGQASKYNNQYTMAVVGPDSSSKSFTPASLLGAYLVPQISFEASNENLSNKFLYPSFFRTIPNDKIQVAAMIQILIRFKWKWIALLASDNAYGMDGMRSLSKQAPNYDICVAYQGVIPKYRPDTIQTMRNIVDSLLTTKVNTIVVFSSKSNARDFFPFVLERNMTNKVWIGSEDWSASGTVLGIPGIRSIGTVIGVSIKYADIPGFEEFERKILEASMQQSDASNVTMSPGNICLQSKDLYSLARWNFPLEKYDITSGFNVYTAVYALAHALHKALDCDSRACQNKTVNPWQLIPLLKQVQFTLGHTPVYFDMYGDPPTGYDIISWVWKGKDWFLRDVGFFNPNPVMLQLDADQIEWHTGNSTAVPLSICSPPCPKGHKKLLTGQHACCFDCQACPAATFFNLSDPINCQPCLPEQWAPPKSEQCLNRTVLLLEWDNPLSITLLLFMATCLLMTSSSALILLLNLNTPVVKSAGGRTCLLMLAALTAAAMSSLCHFGQPSPLACILKQPLFIFSFTVCLACITVRSLQVVCIFKFASKLPPAYDKWAKKNGPEFTILLVSVTMFFISVLRVALNPPRPSKDLDFYEDSIVLECSNTLSPGAGIELVYASLLSILCFTFSYMGKDLPANYNEAKCVTFSLMVYMISWMSFFTIYLISRGPFTMAAHVFATLFSVLAFYAGYFLPKIYIIIRAHSKEAAHFTCTDMAPCSTNYSMHHIRISEKDNIKLRKPIVEKMRRDRINSCIEQLKIILEKEFHKQEPNSKLEKADILEMTVSFLRQQLQQGLRQSNYNQGYSHCWRDSVHFLSAGSSTDTSVTPLLSLQQQLHQAQRASSSSPVCSTLRPTTLQDSSSRGPMWRPW</sequence>
<comment type="caution">
    <text evidence="1">The sequence shown here is derived from an EMBL/GenBank/DDBJ whole genome shotgun (WGS) entry which is preliminary data.</text>
</comment>
<name>A0ACB8VMB1_9TELE</name>
<accession>A0ACB8VMB1</accession>
<protein>
    <submittedName>
        <fullName evidence="1">Uncharacterized protein</fullName>
    </submittedName>
</protein>
<dbReference type="Proteomes" id="UP000831701">
    <property type="component" value="Chromosome 19"/>
</dbReference>
<dbReference type="EMBL" id="CM041549">
    <property type="protein sequence ID" value="KAI3356810.1"/>
    <property type="molecule type" value="Genomic_DNA"/>
</dbReference>
<keyword evidence="2" id="KW-1185">Reference proteome</keyword>
<evidence type="ECO:0000313" key="1">
    <source>
        <dbReference type="EMBL" id="KAI3356810.1"/>
    </source>
</evidence>
<evidence type="ECO:0000313" key="2">
    <source>
        <dbReference type="Proteomes" id="UP000831701"/>
    </source>
</evidence>
<organism evidence="1 2">
    <name type="scientific">Scortum barcoo</name>
    <name type="common">barcoo grunter</name>
    <dbReference type="NCBI Taxonomy" id="214431"/>
    <lineage>
        <taxon>Eukaryota</taxon>
        <taxon>Metazoa</taxon>
        <taxon>Chordata</taxon>
        <taxon>Craniata</taxon>
        <taxon>Vertebrata</taxon>
        <taxon>Euteleostomi</taxon>
        <taxon>Actinopterygii</taxon>
        <taxon>Neopterygii</taxon>
        <taxon>Teleostei</taxon>
        <taxon>Neoteleostei</taxon>
        <taxon>Acanthomorphata</taxon>
        <taxon>Eupercaria</taxon>
        <taxon>Centrarchiformes</taxon>
        <taxon>Terapontoidei</taxon>
        <taxon>Terapontidae</taxon>
        <taxon>Scortum</taxon>
    </lineage>
</organism>
<gene>
    <name evidence="1" type="ORF">L3Q82_003471</name>
</gene>
<proteinExistence type="predicted"/>